<dbReference type="PANTHER" id="PTHR12630">
    <property type="entry name" value="N-LINKED OLIGOSACCHARIDE PROCESSING"/>
    <property type="match status" value="1"/>
</dbReference>
<proteinExistence type="predicted"/>
<organism evidence="4">
    <name type="scientific">Trypanosoma vivax (strain Y486)</name>
    <dbReference type="NCBI Taxonomy" id="1055687"/>
    <lineage>
        <taxon>Eukaryota</taxon>
        <taxon>Discoba</taxon>
        <taxon>Euglenozoa</taxon>
        <taxon>Kinetoplastea</taxon>
        <taxon>Metakinetoplastina</taxon>
        <taxon>Trypanosomatida</taxon>
        <taxon>Trypanosomatidae</taxon>
        <taxon>Trypanosoma</taxon>
        <taxon>Duttonella</taxon>
    </lineage>
</organism>
<name>G0U8E7_TRYVY</name>
<dbReference type="InterPro" id="IPR002172">
    <property type="entry name" value="LDrepeatLR_classA_rpt"/>
</dbReference>
<feature type="region of interest" description="Disordered" evidence="2">
    <location>
        <begin position="1"/>
        <end position="28"/>
    </location>
</feature>
<sequence>MKKGKGKLVAPPAHMQKQQKTQEPGMAQGMSGDCSTLLWIVSAVMVAALSGAVIMVLPPAWMFAEEGDGGVDRAERTEHKNSELAPPPRRNARDGGASDNGAHSAAGNVTGYCYTLEEFSLKFIALLGKKQRELNVTPKYFFRCGTRLIDMRYDDDAVKLGKCATTSSNATLFPWLRVYLSSLLEERLHLQQRHNIAAQRIPLGRLNDDYCDCVDGTDEPNTNACSMSGVVAPLARNRWRQYLHSNSRVQLYEDEELPSPVRVERLLRRVGGPSLSFRCTNDPEVILPPSRVNDGVVDCCDGSDEANHEGWKERVERLAPLLDKSTSAISYLWADKSEGGRHRLGEMFILTDRPALMTCARVKEERLRGARALHAMVARGHDIWQSRAASGWEKFGKDFVERRLMLSKELNKSSTLFEEQRTLIIQRMDEMRTDNPLDAGFSFADLDRTRMLINYIGEIQMELKHVEVLLSTRALGDDFEYGFVAAAEYSIPLSRTVHAAKSSQTVTVQVPIRLQFNESPGRDTVPIRLSNVSYRSFSVTPFTHLTGVVNLTPAQMEIVRREVSRREGGQNTSTFLNDNESNPTGNGLIPPVVLGYWVPFPTAPGLQEFGSIDPSGGCLQVDSRGSPSALRGREEATKKTLGRDAPQHNPDVAAVQYFDGGISCGADGIANGTKAAREEQNSNKSPRSHGWLINVCAESDGVLEWHRNGKCTHEIVFGTPSACTPQSMQRAVDILKRAERAAALERVS</sequence>
<gene>
    <name evidence="4" type="ORF">TVY486_1113550</name>
</gene>
<feature type="compositionally biased region" description="Basic and acidic residues" evidence="2">
    <location>
        <begin position="631"/>
        <end position="646"/>
    </location>
</feature>
<accession>G0U8E7</accession>
<dbReference type="VEuPathDB" id="TriTrypDB:TvY486_1113550"/>
<feature type="region of interest" description="Disordered" evidence="2">
    <location>
        <begin position="617"/>
        <end position="648"/>
    </location>
</feature>
<keyword evidence="3" id="KW-0472">Membrane</keyword>
<dbReference type="GO" id="GO:0006491">
    <property type="term" value="P:N-glycan processing"/>
    <property type="evidence" value="ECO:0007669"/>
    <property type="project" value="TreeGrafter"/>
</dbReference>
<dbReference type="CDD" id="cd00112">
    <property type="entry name" value="LDLa"/>
    <property type="match status" value="1"/>
</dbReference>
<keyword evidence="1" id="KW-1015">Disulfide bond</keyword>
<keyword evidence="3" id="KW-1133">Transmembrane helix</keyword>
<feature type="compositionally biased region" description="Polar residues" evidence="2">
    <location>
        <begin position="569"/>
        <end position="584"/>
    </location>
</feature>
<evidence type="ECO:0000256" key="2">
    <source>
        <dbReference type="SAM" id="MobiDB-lite"/>
    </source>
</evidence>
<feature type="transmembrane region" description="Helical" evidence="3">
    <location>
        <begin position="36"/>
        <end position="57"/>
    </location>
</feature>
<reference evidence="4" key="1">
    <citation type="journal article" date="2012" name="Proc. Natl. Acad. Sci. U.S.A.">
        <title>Antigenic diversity is generated by distinct evolutionary mechanisms in African trypanosome species.</title>
        <authorList>
            <person name="Jackson A.P."/>
            <person name="Berry A."/>
            <person name="Aslett M."/>
            <person name="Allison H.C."/>
            <person name="Burton P."/>
            <person name="Vavrova-Anderson J."/>
            <person name="Brown R."/>
            <person name="Browne H."/>
            <person name="Corton N."/>
            <person name="Hauser H."/>
            <person name="Gamble J."/>
            <person name="Gilderthorp R."/>
            <person name="Marcello L."/>
            <person name="McQuillan J."/>
            <person name="Otto T.D."/>
            <person name="Quail M.A."/>
            <person name="Sanders M.J."/>
            <person name="van Tonder A."/>
            <person name="Ginger M.L."/>
            <person name="Field M.C."/>
            <person name="Barry J.D."/>
            <person name="Hertz-Fowler C."/>
            <person name="Berriman M."/>
        </authorList>
    </citation>
    <scope>NUCLEOTIDE SEQUENCE</scope>
    <source>
        <strain evidence="4">Y486</strain>
    </source>
</reference>
<evidence type="ECO:0000313" key="4">
    <source>
        <dbReference type="EMBL" id="CCC53871.1"/>
    </source>
</evidence>
<dbReference type="PANTHER" id="PTHR12630:SF1">
    <property type="entry name" value="GLUCOSIDASE 2 SUBUNIT BETA"/>
    <property type="match status" value="1"/>
</dbReference>
<keyword evidence="3" id="KW-0812">Transmembrane</keyword>
<dbReference type="EMBL" id="HE573027">
    <property type="protein sequence ID" value="CCC53871.1"/>
    <property type="molecule type" value="Genomic_DNA"/>
</dbReference>
<dbReference type="InterPro" id="IPR039794">
    <property type="entry name" value="Gtb1-like"/>
</dbReference>
<dbReference type="GO" id="GO:0017177">
    <property type="term" value="C:glucosidase II complex"/>
    <property type="evidence" value="ECO:0007669"/>
    <property type="project" value="TreeGrafter"/>
</dbReference>
<protein>
    <submittedName>
        <fullName evidence="4">Uncharacterized protein</fullName>
    </submittedName>
</protein>
<feature type="region of interest" description="Disordered" evidence="2">
    <location>
        <begin position="75"/>
        <end position="102"/>
    </location>
</feature>
<dbReference type="Gene3D" id="4.10.400.10">
    <property type="entry name" value="Low-density Lipoprotein Receptor"/>
    <property type="match status" value="1"/>
</dbReference>
<evidence type="ECO:0000256" key="3">
    <source>
        <dbReference type="SAM" id="Phobius"/>
    </source>
</evidence>
<dbReference type="SUPFAM" id="SSF57424">
    <property type="entry name" value="LDL receptor-like module"/>
    <property type="match status" value="1"/>
</dbReference>
<dbReference type="InterPro" id="IPR036055">
    <property type="entry name" value="LDL_receptor-like_sf"/>
</dbReference>
<dbReference type="AlphaFoldDB" id="G0U8E7"/>
<feature type="region of interest" description="Disordered" evidence="2">
    <location>
        <begin position="563"/>
        <end position="584"/>
    </location>
</feature>
<evidence type="ECO:0000256" key="1">
    <source>
        <dbReference type="ARBA" id="ARBA00023157"/>
    </source>
</evidence>